<evidence type="ECO:0000313" key="1">
    <source>
        <dbReference type="EMBL" id="AQQ03348.1"/>
    </source>
</evidence>
<organism evidence="1 2">
    <name type="scientific">Roseibium algicola</name>
    <dbReference type="NCBI Taxonomy" id="2857014"/>
    <lineage>
        <taxon>Bacteria</taxon>
        <taxon>Pseudomonadati</taxon>
        <taxon>Pseudomonadota</taxon>
        <taxon>Alphaproteobacteria</taxon>
        <taxon>Hyphomicrobiales</taxon>
        <taxon>Stappiaceae</taxon>
        <taxon>Roseibium</taxon>
    </lineage>
</organism>
<keyword evidence="2" id="KW-1185">Reference proteome</keyword>
<reference evidence="1 2" key="1">
    <citation type="submission" date="2017-02" db="EMBL/GenBank/DDBJ databases">
        <authorList>
            <person name="Jeong S."/>
        </authorList>
    </citation>
    <scope>NUCLEOTIDE SEQUENCE [LARGE SCALE GENOMIC DNA]</scope>
    <source>
        <strain evidence="1 2">RMAR6-6</strain>
    </source>
</reference>
<evidence type="ECO:0000313" key="2">
    <source>
        <dbReference type="Proteomes" id="UP000188174"/>
    </source>
</evidence>
<dbReference type="EMBL" id="CP019630">
    <property type="protein sequence ID" value="AQQ03348.1"/>
    <property type="molecule type" value="Genomic_DNA"/>
</dbReference>
<proteinExistence type="predicted"/>
<gene>
    <name evidence="1" type="ORF">B0E33_06860</name>
</gene>
<accession>A0ABM6HZM7</accession>
<dbReference type="Proteomes" id="UP000188174">
    <property type="component" value="Chromosome"/>
</dbReference>
<protein>
    <submittedName>
        <fullName evidence="1">Uncharacterized protein</fullName>
    </submittedName>
</protein>
<sequence length="72" mass="8592">MAKFSCWRTEGFRLPVPSLIWRRLLWNISYVDCLLLLIQRMFVIEIITFCEVKIPKALRFKQGGRFAKSFPL</sequence>
<name>A0ABM6HZM7_9HYPH</name>